<proteinExistence type="predicted"/>
<protein>
    <submittedName>
        <fullName evidence="1">Uncharacterized protein</fullName>
    </submittedName>
</protein>
<dbReference type="Proteomes" id="UP000275408">
    <property type="component" value="Unassembled WGS sequence"/>
</dbReference>
<dbReference type="AlphaFoldDB" id="A0A3M6UB18"/>
<reference evidence="1 2" key="1">
    <citation type="journal article" date="2018" name="Sci. Rep.">
        <title>Comparative analysis of the Pocillopora damicornis genome highlights role of immune system in coral evolution.</title>
        <authorList>
            <person name="Cunning R."/>
            <person name="Bay R.A."/>
            <person name="Gillette P."/>
            <person name="Baker A.C."/>
            <person name="Traylor-Knowles N."/>
        </authorList>
    </citation>
    <scope>NUCLEOTIDE SEQUENCE [LARGE SCALE GENOMIC DNA]</scope>
    <source>
        <strain evidence="1">RSMAS</strain>
        <tissue evidence="1">Whole animal</tissue>
    </source>
</reference>
<accession>A0A3M6UB18</accession>
<organism evidence="1 2">
    <name type="scientific">Pocillopora damicornis</name>
    <name type="common">Cauliflower coral</name>
    <name type="synonym">Millepora damicornis</name>
    <dbReference type="NCBI Taxonomy" id="46731"/>
    <lineage>
        <taxon>Eukaryota</taxon>
        <taxon>Metazoa</taxon>
        <taxon>Cnidaria</taxon>
        <taxon>Anthozoa</taxon>
        <taxon>Hexacorallia</taxon>
        <taxon>Scleractinia</taxon>
        <taxon>Astrocoeniina</taxon>
        <taxon>Pocilloporidae</taxon>
        <taxon>Pocillopora</taxon>
    </lineage>
</organism>
<name>A0A3M6UB18_POCDA</name>
<sequence length="248" mass="28961">MGLKRAFESPISEQYRSLILTVGCIAVSIVYCADNRHFKVFDFHVRDIYVYDVYELKGLHITKYDMTASNSVKDVLNTPSDQQNRLRNHHCFAMALCSICYSIISPCSYWNSNTLDAIIRNESQLNNTMQSEHHLTSIYIPDIRLFSLLTYEDGNSPAMKHIKHISGVNKLVEAIHIIQNKQQCQTTEYDIQFIYCSCEISENERKNMVIKHRKKHLYGSKRFKRGIQQWILQKRKNYLANADKITNL</sequence>
<comment type="caution">
    <text evidence="1">The sequence shown here is derived from an EMBL/GenBank/DDBJ whole genome shotgun (WGS) entry which is preliminary data.</text>
</comment>
<keyword evidence="2" id="KW-1185">Reference proteome</keyword>
<dbReference type="EMBL" id="RCHS01001895">
    <property type="protein sequence ID" value="RMX50766.1"/>
    <property type="molecule type" value="Genomic_DNA"/>
</dbReference>
<evidence type="ECO:0000313" key="2">
    <source>
        <dbReference type="Proteomes" id="UP000275408"/>
    </source>
</evidence>
<evidence type="ECO:0000313" key="1">
    <source>
        <dbReference type="EMBL" id="RMX50766.1"/>
    </source>
</evidence>
<gene>
    <name evidence="1" type="ORF">pdam_00003160</name>
</gene>